<gene>
    <name evidence="5" type="ORF">E1292_27405</name>
</gene>
<evidence type="ECO:0000259" key="4">
    <source>
        <dbReference type="PROSITE" id="PS01124"/>
    </source>
</evidence>
<dbReference type="Proteomes" id="UP000295258">
    <property type="component" value="Unassembled WGS sequence"/>
</dbReference>
<dbReference type="InterPro" id="IPR018060">
    <property type="entry name" value="HTH_AraC"/>
</dbReference>
<dbReference type="GO" id="GO:0043565">
    <property type="term" value="F:sequence-specific DNA binding"/>
    <property type="evidence" value="ECO:0007669"/>
    <property type="project" value="InterPro"/>
</dbReference>
<feature type="domain" description="HTH araC/xylS-type" evidence="4">
    <location>
        <begin position="210"/>
        <end position="311"/>
    </location>
</feature>
<accession>A0A4R4VLS3</accession>
<evidence type="ECO:0000256" key="1">
    <source>
        <dbReference type="ARBA" id="ARBA00023015"/>
    </source>
</evidence>
<dbReference type="RefSeq" id="WP_132598082.1">
    <property type="nucleotide sequence ID" value="NZ_SMKO01000085.1"/>
</dbReference>
<proteinExistence type="predicted"/>
<dbReference type="PROSITE" id="PS01124">
    <property type="entry name" value="HTH_ARAC_FAMILY_2"/>
    <property type="match status" value="1"/>
</dbReference>
<dbReference type="InterPro" id="IPR002818">
    <property type="entry name" value="DJ-1/PfpI"/>
</dbReference>
<name>A0A4R4VLS3_9ACTN</name>
<dbReference type="Pfam" id="PF01965">
    <property type="entry name" value="DJ-1_PfpI"/>
    <property type="match status" value="1"/>
</dbReference>
<reference evidence="5 6" key="1">
    <citation type="submission" date="2019-03" db="EMBL/GenBank/DDBJ databases">
        <title>Draft genome sequences of novel Actinobacteria.</title>
        <authorList>
            <person name="Sahin N."/>
            <person name="Ay H."/>
            <person name="Saygin H."/>
        </authorList>
    </citation>
    <scope>NUCLEOTIDE SEQUENCE [LARGE SCALE GENOMIC DNA]</scope>
    <source>
        <strain evidence="5 6">KC310</strain>
    </source>
</reference>
<dbReference type="GO" id="GO:0003700">
    <property type="term" value="F:DNA-binding transcription factor activity"/>
    <property type="evidence" value="ECO:0007669"/>
    <property type="project" value="InterPro"/>
</dbReference>
<comment type="caution">
    <text evidence="5">The sequence shown here is derived from an EMBL/GenBank/DDBJ whole genome shotgun (WGS) entry which is preliminary data.</text>
</comment>
<keyword evidence="6" id="KW-1185">Reference proteome</keyword>
<evidence type="ECO:0000313" key="6">
    <source>
        <dbReference type="Proteomes" id="UP000295258"/>
    </source>
</evidence>
<dbReference type="SMART" id="SM00342">
    <property type="entry name" value="HTH_ARAC"/>
    <property type="match status" value="1"/>
</dbReference>
<dbReference type="PANTHER" id="PTHR46796">
    <property type="entry name" value="HTH-TYPE TRANSCRIPTIONAL ACTIVATOR RHAS-RELATED"/>
    <property type="match status" value="1"/>
</dbReference>
<dbReference type="Pfam" id="PF12833">
    <property type="entry name" value="HTH_18"/>
    <property type="match status" value="1"/>
</dbReference>
<dbReference type="InterPro" id="IPR029062">
    <property type="entry name" value="Class_I_gatase-like"/>
</dbReference>
<protein>
    <submittedName>
        <fullName evidence="5">Helix-turn-helix domain-containing protein</fullName>
    </submittedName>
</protein>
<dbReference type="SUPFAM" id="SSF46689">
    <property type="entry name" value="Homeodomain-like"/>
    <property type="match status" value="2"/>
</dbReference>
<dbReference type="InterPro" id="IPR009057">
    <property type="entry name" value="Homeodomain-like_sf"/>
</dbReference>
<dbReference type="EMBL" id="SMKO01000085">
    <property type="protein sequence ID" value="TDD00940.1"/>
    <property type="molecule type" value="Genomic_DNA"/>
</dbReference>
<sequence length="319" mass="33900">MRSRGGAAVHGAAEVLVTVGDGVRLLDVAGPMDVFEGVTRLTAGGYRVRLASPGGADVRTSCGVRLGADVDPAEIRHEFDTLLLIGGSGAARGGPHDPDPARHVRRLAGLARRVAAIGTGAPALDGIPLQGGRSAEPGGSRQVVKVVPHTVRGGGVRSARGIVSAVDLALTFVEDDHGGDVAHRVAKWLVRRPDGRPDSVARLPRLARDPALRSLLGDIVMRPEGDFSVPAMADRLSMSVRHFSRHFSREVGMSPGRFVERARVEAARSAIEEGNEPLEVIARHHGFLTGETMRRSFLRQLGAPPSAYRARDDAVVPWR</sequence>
<dbReference type="Gene3D" id="3.40.50.880">
    <property type="match status" value="1"/>
</dbReference>
<dbReference type="Gene3D" id="1.10.10.60">
    <property type="entry name" value="Homeodomain-like"/>
    <property type="match status" value="1"/>
</dbReference>
<evidence type="ECO:0000313" key="5">
    <source>
        <dbReference type="EMBL" id="TDD00940.1"/>
    </source>
</evidence>
<keyword evidence="3" id="KW-0804">Transcription</keyword>
<dbReference type="SUPFAM" id="SSF52317">
    <property type="entry name" value="Class I glutamine amidotransferase-like"/>
    <property type="match status" value="1"/>
</dbReference>
<dbReference type="AlphaFoldDB" id="A0A4R4VLS3"/>
<organism evidence="5 6">
    <name type="scientific">Nonomuraea deserti</name>
    <dbReference type="NCBI Taxonomy" id="1848322"/>
    <lineage>
        <taxon>Bacteria</taxon>
        <taxon>Bacillati</taxon>
        <taxon>Actinomycetota</taxon>
        <taxon>Actinomycetes</taxon>
        <taxon>Streptosporangiales</taxon>
        <taxon>Streptosporangiaceae</taxon>
        <taxon>Nonomuraea</taxon>
    </lineage>
</organism>
<keyword evidence="1" id="KW-0805">Transcription regulation</keyword>
<evidence type="ECO:0000256" key="2">
    <source>
        <dbReference type="ARBA" id="ARBA00023125"/>
    </source>
</evidence>
<dbReference type="InterPro" id="IPR050204">
    <property type="entry name" value="AraC_XylS_family_regulators"/>
</dbReference>
<evidence type="ECO:0000256" key="3">
    <source>
        <dbReference type="ARBA" id="ARBA00023163"/>
    </source>
</evidence>
<keyword evidence="2" id="KW-0238">DNA-binding</keyword>